<dbReference type="GO" id="GO:0006040">
    <property type="term" value="P:amino sugar metabolic process"/>
    <property type="evidence" value="ECO:0007669"/>
    <property type="project" value="InterPro"/>
</dbReference>
<feature type="region of interest" description="Disordered" evidence="3">
    <location>
        <begin position="138"/>
        <end position="165"/>
    </location>
</feature>
<dbReference type="EC" id="2.7.1.170" evidence="2"/>
<evidence type="ECO:0000313" key="5">
    <source>
        <dbReference type="Proteomes" id="UP000003959"/>
    </source>
</evidence>
<dbReference type="GO" id="GO:0005524">
    <property type="term" value="F:ATP binding"/>
    <property type="evidence" value="ECO:0007669"/>
    <property type="project" value="UniProtKB-UniRule"/>
</dbReference>
<dbReference type="AlphaFoldDB" id="F4XWV7"/>
<dbReference type="eggNOG" id="COG2377">
    <property type="taxonomic scope" value="Bacteria"/>
</dbReference>
<dbReference type="UniPathway" id="UPA00343"/>
<proteinExistence type="inferred from homology"/>
<evidence type="ECO:0000256" key="2">
    <source>
        <dbReference type="HAMAP-Rule" id="MF_01270"/>
    </source>
</evidence>
<dbReference type="GO" id="GO:0016773">
    <property type="term" value="F:phosphotransferase activity, alcohol group as acceptor"/>
    <property type="evidence" value="ECO:0007669"/>
    <property type="project" value="UniProtKB-UniRule"/>
</dbReference>
<dbReference type="Proteomes" id="UP000003959">
    <property type="component" value="Unassembled WGS sequence"/>
</dbReference>
<evidence type="ECO:0000256" key="1">
    <source>
        <dbReference type="ARBA" id="ARBA00022777"/>
    </source>
</evidence>
<dbReference type="SUPFAM" id="SSF141571">
    <property type="entry name" value="Pentapeptide repeat-like"/>
    <property type="match status" value="1"/>
</dbReference>
<gene>
    <name evidence="2" type="primary">anmK</name>
    <name evidence="4" type="ORF">LYNGBM3L_45470</name>
</gene>
<comment type="pathway">
    <text evidence="2">Cell wall biogenesis; peptidoglycan recycling.</text>
</comment>
<dbReference type="InterPro" id="IPR043129">
    <property type="entry name" value="ATPase_NBD"/>
</dbReference>
<keyword evidence="2" id="KW-0067">ATP-binding</keyword>
<comment type="similarity">
    <text evidence="2">Belongs to the anhydro-N-acetylmuramic acid kinase family.</text>
</comment>
<dbReference type="GO" id="GO:0016301">
    <property type="term" value="F:kinase activity"/>
    <property type="evidence" value="ECO:0007669"/>
    <property type="project" value="UniProtKB-KW"/>
</dbReference>
<feature type="binding site" evidence="2">
    <location>
        <begin position="10"/>
        <end position="17"/>
    </location>
    <ligand>
        <name>ATP</name>
        <dbReference type="ChEBI" id="CHEBI:30616"/>
    </ligand>
</feature>
<dbReference type="Pfam" id="PF03702">
    <property type="entry name" value="AnmK"/>
    <property type="match status" value="2"/>
</dbReference>
<dbReference type="OrthoDB" id="9763949at2"/>
<accession>F4XWV7</accession>
<dbReference type="UniPathway" id="UPA00544"/>
<dbReference type="RefSeq" id="WP_009148802.1">
    <property type="nucleotide sequence ID" value="NZ_GL890945.1"/>
</dbReference>
<dbReference type="PANTHER" id="PTHR30605:SF0">
    <property type="entry name" value="ANHYDRO-N-ACETYLMURAMIC ACID KINASE"/>
    <property type="match status" value="1"/>
</dbReference>
<keyword evidence="2" id="KW-0119">Carbohydrate metabolism</keyword>
<dbReference type="InterPro" id="IPR005338">
    <property type="entry name" value="Anhydro_N_Ac-Mur_kinase"/>
</dbReference>
<dbReference type="HOGENOM" id="CLU_038782_1_0_3"/>
<comment type="pathway">
    <text evidence="2">Amino-sugar metabolism; 1,6-anhydro-N-acetylmuramate degradation.</text>
</comment>
<dbReference type="SUPFAM" id="SSF53067">
    <property type="entry name" value="Actin-like ATPase domain"/>
    <property type="match status" value="1"/>
</dbReference>
<keyword evidence="1 2" id="KW-0418">Kinase</keyword>
<keyword evidence="2" id="KW-0808">Transferase</keyword>
<sequence length="494" mass="52925">MTRVIGLMSGTSVDGIDAALVEISGSDLDLKIELLAGATYGYPTELREKILAVCAGSPLSMAALAALDDAIAFQFAQAALAIGSGHPPAELIGSHGQTVYHRPLGVNVVRVAWPIGQGSSELKVDRLKVESFPDNLQPANLPYSNAKGEQPDNLQPANLQPANLQPANLQPTNLQPANLQPANLQPTNLQPANLQPANLQPANLGQKATLPEQPVTTLGYSLQLGRGEVIAEITGIKTISNFRVADIAAGGEGAPLVPKIDACLLRSSTHNRCIQNIGGISNVTYLPVSEGNWLEQVYGWDTGPGNALLDLAVEYFTNGRKTYDYNGEWAASGTPCEALVEQWLAQEFFKIPPPKSTGRELFSRDYLKQCLVESEAYNLAPADFLATLTELTVASIVESYRNFLPQMPDQVLLCGGGASNLYLKQRLQIRLDSVPVLTTDQVGLSRDFKEAIAFAVLAHWRNLGIPGNLPQVTGASEAVCLGNLYSPRSQHQSS</sequence>
<name>F4XWV7_9CYAN</name>
<protein>
    <recommendedName>
        <fullName evidence="2">Anhydro-N-acetylmuramic acid kinase</fullName>
        <ecNumber evidence="2">2.7.1.170</ecNumber>
    </recommendedName>
    <alternativeName>
        <fullName evidence="2">AnhMurNAc kinase</fullName>
    </alternativeName>
</protein>
<feature type="compositionally biased region" description="Polar residues" evidence="3">
    <location>
        <begin position="152"/>
        <end position="165"/>
    </location>
</feature>
<evidence type="ECO:0000313" key="4">
    <source>
        <dbReference type="EMBL" id="EGJ30842.1"/>
    </source>
</evidence>
<keyword evidence="2" id="KW-0547">Nucleotide-binding</keyword>
<organism evidence="4 5">
    <name type="scientific">Moorena producens 3L</name>
    <dbReference type="NCBI Taxonomy" id="489825"/>
    <lineage>
        <taxon>Bacteria</taxon>
        <taxon>Bacillati</taxon>
        <taxon>Cyanobacteriota</taxon>
        <taxon>Cyanophyceae</taxon>
        <taxon>Coleofasciculales</taxon>
        <taxon>Coleofasciculaceae</taxon>
        <taxon>Moorena</taxon>
    </lineage>
</organism>
<dbReference type="PANTHER" id="PTHR30605">
    <property type="entry name" value="ANHYDRO-N-ACETYLMURAMIC ACID KINASE"/>
    <property type="match status" value="1"/>
</dbReference>
<dbReference type="Gene3D" id="2.160.20.80">
    <property type="entry name" value="E3 ubiquitin-protein ligase SopA"/>
    <property type="match status" value="1"/>
</dbReference>
<evidence type="ECO:0000256" key="3">
    <source>
        <dbReference type="SAM" id="MobiDB-lite"/>
    </source>
</evidence>
<dbReference type="HAMAP" id="MF_01270">
    <property type="entry name" value="AnhMurNAc_kinase"/>
    <property type="match status" value="1"/>
</dbReference>
<dbReference type="GO" id="GO:0097175">
    <property type="term" value="P:1,6-anhydro-N-acetyl-beta-muramic acid catabolic process"/>
    <property type="evidence" value="ECO:0007669"/>
    <property type="project" value="UniProtKB-UniRule"/>
</dbReference>
<comment type="catalytic activity">
    <reaction evidence="2">
        <text>1,6-anhydro-N-acetyl-beta-muramate + ATP + H2O = N-acetyl-D-muramate 6-phosphate + ADP + H(+)</text>
        <dbReference type="Rhea" id="RHEA:24952"/>
        <dbReference type="ChEBI" id="CHEBI:15377"/>
        <dbReference type="ChEBI" id="CHEBI:15378"/>
        <dbReference type="ChEBI" id="CHEBI:30616"/>
        <dbReference type="ChEBI" id="CHEBI:58690"/>
        <dbReference type="ChEBI" id="CHEBI:58722"/>
        <dbReference type="ChEBI" id="CHEBI:456216"/>
        <dbReference type="EC" id="2.7.1.170"/>
    </reaction>
</comment>
<keyword evidence="5" id="KW-1185">Reference proteome</keyword>
<dbReference type="EMBL" id="GL890945">
    <property type="protein sequence ID" value="EGJ30842.1"/>
    <property type="molecule type" value="Genomic_DNA"/>
</dbReference>
<reference evidence="5" key="1">
    <citation type="journal article" date="2011" name="Proc. Natl. Acad. Sci. U.S.A.">
        <title>Genomic insights into the physiology and ecology of the marine filamentous cyanobacterium Lyngbya majuscula.</title>
        <authorList>
            <person name="Jones A.C."/>
            <person name="Monroe E.A."/>
            <person name="Podell S."/>
            <person name="Hess W.R."/>
            <person name="Klages S."/>
            <person name="Esquenazi E."/>
            <person name="Niessen S."/>
            <person name="Hoover H."/>
            <person name="Rothmann M."/>
            <person name="Lasken R.S."/>
            <person name="Yates J.R.III."/>
            <person name="Reinhardt R."/>
            <person name="Kube M."/>
            <person name="Burkart M.D."/>
            <person name="Allen E.E."/>
            <person name="Dorrestein P.C."/>
            <person name="Gerwick W.H."/>
            <person name="Gerwick L."/>
        </authorList>
    </citation>
    <scope>NUCLEOTIDE SEQUENCE [LARGE SCALE GENOMIC DNA]</scope>
    <source>
        <strain evidence="5">3L</strain>
    </source>
</reference>
<dbReference type="GO" id="GO:0009254">
    <property type="term" value="P:peptidoglycan turnover"/>
    <property type="evidence" value="ECO:0007669"/>
    <property type="project" value="UniProtKB-UniRule"/>
</dbReference>
<dbReference type="Gene3D" id="3.30.420.40">
    <property type="match status" value="3"/>
</dbReference>
<comment type="function">
    <text evidence="2">Catalyzes the specific phosphorylation of 1,6-anhydro-N-acetylmuramic acid (anhMurNAc) with the simultaneous cleavage of the 1,6-anhydro ring, generating MurNAc-6-P. Is required for the utilization of anhMurNAc either imported from the medium or derived from its own cell wall murein, and thus plays a role in cell wall recycling.</text>
</comment>